<dbReference type="RefSeq" id="WP_101562114.1">
    <property type="nucleotide sequence ID" value="NZ_CP126958.1"/>
</dbReference>
<organism evidence="1 2">
    <name type="scientific">Aerococcus loyolae</name>
    <dbReference type="NCBI Taxonomy" id="2976809"/>
    <lineage>
        <taxon>Bacteria</taxon>
        <taxon>Bacillati</taxon>
        <taxon>Bacillota</taxon>
        <taxon>Bacilli</taxon>
        <taxon>Lactobacillales</taxon>
        <taxon>Aerococcaceae</taxon>
        <taxon>Aerococcus</taxon>
    </lineage>
</organism>
<sequence length="219" mass="25944">MRFPILKRFKWHYNIGLFFDEKGNFIGDTQYASLCLNIKYDPKTFQKVCIEIGSGLSSQIAYIVENNRYFIDFSEASLFNNKRPILFYKDYHTDKMDNIFRTDLSKEQNLLLLHLASILGFTNNYLLRYLNVDNNWVFRILYVNVHNVFIALNRFEGYLQQNDKDRIDLSQLNSLLNYGKKEIISTKFRNCMMHYGLIDKNFNVVTSKNNFSPEKCGLD</sequence>
<evidence type="ECO:0000313" key="2">
    <source>
        <dbReference type="Proteomes" id="UP001072007"/>
    </source>
</evidence>
<proteinExistence type="predicted"/>
<evidence type="ECO:0000313" key="1">
    <source>
        <dbReference type="EMBL" id="MCY3026378.1"/>
    </source>
</evidence>
<dbReference type="EMBL" id="JAOTMD010000024">
    <property type="protein sequence ID" value="MCY3026378.1"/>
    <property type="molecule type" value="Genomic_DNA"/>
</dbReference>
<keyword evidence="2" id="KW-1185">Reference proteome</keyword>
<dbReference type="Proteomes" id="UP001072007">
    <property type="component" value="Unassembled WGS sequence"/>
</dbReference>
<comment type="caution">
    <text evidence="1">The sequence shown here is derived from an EMBL/GenBank/DDBJ whole genome shotgun (WGS) entry which is preliminary data.</text>
</comment>
<reference evidence="1" key="1">
    <citation type="submission" date="2024-05" db="EMBL/GenBank/DDBJ databases">
        <title>Aerococcus urinae taxonomy study.</title>
        <authorList>
            <person name="Christensen J."/>
            <person name="Senneby E."/>
        </authorList>
    </citation>
    <scope>NUCLEOTIDE SEQUENCE</scope>
    <source>
        <strain evidence="1">CDC-3352-U95</strain>
    </source>
</reference>
<dbReference type="GeneID" id="86971611"/>
<protein>
    <submittedName>
        <fullName evidence="1">Uncharacterized protein</fullName>
    </submittedName>
</protein>
<name>A0ABT4C487_9LACT</name>
<accession>A0ABT4C487</accession>
<gene>
    <name evidence="1" type="ORF">ODY23_08780</name>
</gene>